<dbReference type="SMART" id="SM00774">
    <property type="entry name" value="WRKY"/>
    <property type="match status" value="1"/>
</dbReference>
<dbReference type="OrthoDB" id="693960at2759"/>
<accession>A0A2I0B799</accession>
<evidence type="ECO:0000256" key="6">
    <source>
        <dbReference type="SAM" id="MobiDB-lite"/>
    </source>
</evidence>
<dbReference type="SUPFAM" id="SSF118290">
    <property type="entry name" value="WRKY DNA-binding domain"/>
    <property type="match status" value="1"/>
</dbReference>
<dbReference type="EMBL" id="KZ451908">
    <property type="protein sequence ID" value="PKA63673.1"/>
    <property type="molecule type" value="Genomic_DNA"/>
</dbReference>
<comment type="subcellular location">
    <subcellularLocation>
        <location evidence="1">Nucleus</location>
    </subcellularLocation>
</comment>
<evidence type="ECO:0000256" key="1">
    <source>
        <dbReference type="ARBA" id="ARBA00004123"/>
    </source>
</evidence>
<evidence type="ECO:0000313" key="8">
    <source>
        <dbReference type="EMBL" id="PKA63673.1"/>
    </source>
</evidence>
<keyword evidence="4" id="KW-0804">Transcription</keyword>
<dbReference type="Pfam" id="PF03106">
    <property type="entry name" value="WRKY"/>
    <property type="match status" value="1"/>
</dbReference>
<keyword evidence="9" id="KW-1185">Reference proteome</keyword>
<gene>
    <name evidence="8" type="primary">WRKY50</name>
    <name evidence="8" type="ORF">AXF42_Ash005568</name>
</gene>
<dbReference type="Gene3D" id="2.20.25.80">
    <property type="entry name" value="WRKY domain"/>
    <property type="match status" value="1"/>
</dbReference>
<feature type="domain" description="WRKY" evidence="7">
    <location>
        <begin position="114"/>
        <end position="179"/>
    </location>
</feature>
<dbReference type="GO" id="GO:0003700">
    <property type="term" value="F:DNA-binding transcription factor activity"/>
    <property type="evidence" value="ECO:0007669"/>
    <property type="project" value="InterPro"/>
</dbReference>
<name>A0A2I0B799_9ASPA</name>
<dbReference type="Proteomes" id="UP000236161">
    <property type="component" value="Unassembled WGS sequence"/>
</dbReference>
<proteinExistence type="predicted"/>
<evidence type="ECO:0000256" key="3">
    <source>
        <dbReference type="ARBA" id="ARBA00023125"/>
    </source>
</evidence>
<dbReference type="GO" id="GO:0005634">
    <property type="term" value="C:nucleus"/>
    <property type="evidence" value="ECO:0007669"/>
    <property type="project" value="UniProtKB-SubCell"/>
</dbReference>
<feature type="region of interest" description="Disordered" evidence="6">
    <location>
        <begin position="1"/>
        <end position="22"/>
    </location>
</feature>
<dbReference type="PROSITE" id="PS50811">
    <property type="entry name" value="WRKY"/>
    <property type="match status" value="1"/>
</dbReference>
<evidence type="ECO:0000259" key="7">
    <source>
        <dbReference type="PROSITE" id="PS50811"/>
    </source>
</evidence>
<evidence type="ECO:0000256" key="5">
    <source>
        <dbReference type="ARBA" id="ARBA00023242"/>
    </source>
</evidence>
<organism evidence="8 9">
    <name type="scientific">Apostasia shenzhenica</name>
    <dbReference type="NCBI Taxonomy" id="1088818"/>
    <lineage>
        <taxon>Eukaryota</taxon>
        <taxon>Viridiplantae</taxon>
        <taxon>Streptophyta</taxon>
        <taxon>Embryophyta</taxon>
        <taxon>Tracheophyta</taxon>
        <taxon>Spermatophyta</taxon>
        <taxon>Magnoliopsida</taxon>
        <taxon>Liliopsida</taxon>
        <taxon>Asparagales</taxon>
        <taxon>Orchidaceae</taxon>
        <taxon>Apostasioideae</taxon>
        <taxon>Apostasia</taxon>
    </lineage>
</organism>
<dbReference type="GO" id="GO:0043565">
    <property type="term" value="F:sequence-specific DNA binding"/>
    <property type="evidence" value="ECO:0007669"/>
    <property type="project" value="InterPro"/>
</dbReference>
<dbReference type="STRING" id="1088818.A0A2I0B799"/>
<dbReference type="InterPro" id="IPR044810">
    <property type="entry name" value="WRKY_plant"/>
</dbReference>
<dbReference type="InterPro" id="IPR036576">
    <property type="entry name" value="WRKY_dom_sf"/>
</dbReference>
<keyword evidence="5" id="KW-0539">Nucleus</keyword>
<dbReference type="InterPro" id="IPR003657">
    <property type="entry name" value="WRKY_dom"/>
</dbReference>
<reference evidence="8 9" key="1">
    <citation type="journal article" date="2017" name="Nature">
        <title>The Apostasia genome and the evolution of orchids.</title>
        <authorList>
            <person name="Zhang G.Q."/>
            <person name="Liu K.W."/>
            <person name="Li Z."/>
            <person name="Lohaus R."/>
            <person name="Hsiao Y.Y."/>
            <person name="Niu S.C."/>
            <person name="Wang J.Y."/>
            <person name="Lin Y.C."/>
            <person name="Xu Q."/>
            <person name="Chen L.J."/>
            <person name="Yoshida K."/>
            <person name="Fujiwara S."/>
            <person name="Wang Z.W."/>
            <person name="Zhang Y.Q."/>
            <person name="Mitsuda N."/>
            <person name="Wang M."/>
            <person name="Liu G.H."/>
            <person name="Pecoraro L."/>
            <person name="Huang H.X."/>
            <person name="Xiao X.J."/>
            <person name="Lin M."/>
            <person name="Wu X.Y."/>
            <person name="Wu W.L."/>
            <person name="Chen Y.Y."/>
            <person name="Chang S.B."/>
            <person name="Sakamoto S."/>
            <person name="Ohme-Takagi M."/>
            <person name="Yagi M."/>
            <person name="Zeng S.J."/>
            <person name="Shen C.Y."/>
            <person name="Yeh C.M."/>
            <person name="Luo Y.B."/>
            <person name="Tsai W.C."/>
            <person name="Van de Peer Y."/>
            <person name="Liu Z.J."/>
        </authorList>
    </citation>
    <scope>NUCLEOTIDE SEQUENCE [LARGE SCALE GENOMIC DNA]</scope>
    <source>
        <strain evidence="9">cv. Shenzhen</strain>
        <tissue evidence="8">Stem</tissue>
    </source>
</reference>
<evidence type="ECO:0000256" key="4">
    <source>
        <dbReference type="ARBA" id="ARBA00023163"/>
    </source>
</evidence>
<evidence type="ECO:0000256" key="2">
    <source>
        <dbReference type="ARBA" id="ARBA00023015"/>
    </source>
</evidence>
<dbReference type="PANTHER" id="PTHR31221:SF283">
    <property type="entry name" value="WRKY DOMAIN-CONTAINING PROTEIN"/>
    <property type="match status" value="1"/>
</dbReference>
<dbReference type="FunFam" id="2.20.25.80:FF:000003">
    <property type="entry name" value="WRKY transcription factor 57"/>
    <property type="match status" value="1"/>
</dbReference>
<dbReference type="PANTHER" id="PTHR31221">
    <property type="entry name" value="WRKY TRANSCRIPTION FACTOR PROTEIN 1-RELATED"/>
    <property type="match status" value="1"/>
</dbReference>
<protein>
    <submittedName>
        <fullName evidence="8">Putative WRKY transcription factor 50</fullName>
    </submittedName>
</protein>
<keyword evidence="3" id="KW-0238">DNA-binding</keyword>
<keyword evidence="2" id="KW-0805">Transcription regulation</keyword>
<feature type="compositionally biased region" description="Low complexity" evidence="6">
    <location>
        <begin position="7"/>
        <end position="18"/>
    </location>
</feature>
<sequence length="248" mass="27641">MEFTEASGSSSLSSFQLSEHTAGGGYESSLADYAASMQSELGVPDYVQLDEGYSLLADYSLTIAGELKAAVLPGSTETRPNEPERYAGRRKGHIKMMKRKSVEEDFRVGFRTKSEIEKLDDGYKWRKYGKKALKSSPNPRNYYRCANLECGVKKKVEREKSDPCYVITVYEGIHNHETPEETAAAKHPLLITCHHAQQQQQCQASSSFAIDTWSPRLSHGGKCLKIRDDDPSPFFESSCSYSSLGSLL</sequence>
<evidence type="ECO:0000313" key="9">
    <source>
        <dbReference type="Proteomes" id="UP000236161"/>
    </source>
</evidence>
<dbReference type="AlphaFoldDB" id="A0A2I0B799"/>